<name>A0A1P8ELE1_9GAMM</name>
<dbReference type="EMBL" id="CP016896">
    <property type="protein sequence ID" value="APV37044.1"/>
    <property type="molecule type" value="Genomic_DNA"/>
</dbReference>
<dbReference type="RefSeq" id="WP_076033346.1">
    <property type="nucleotide sequence ID" value="NZ_CP016896.1"/>
</dbReference>
<evidence type="ECO:0000256" key="1">
    <source>
        <dbReference type="SAM" id="SignalP"/>
    </source>
</evidence>
<accession>A0A1P8ELE1</accession>
<proteinExistence type="predicted"/>
<evidence type="ECO:0000313" key="2">
    <source>
        <dbReference type="EMBL" id="APV37044.1"/>
    </source>
</evidence>
<dbReference type="AlphaFoldDB" id="A0A1P8ELE1"/>
<feature type="chain" id="PRO_5012591419" evidence="1">
    <location>
        <begin position="24"/>
        <end position="175"/>
    </location>
</feature>
<keyword evidence="1" id="KW-0732">Signal</keyword>
<gene>
    <name evidence="2" type="ORF">BEN76_13890</name>
</gene>
<dbReference type="Proteomes" id="UP000185674">
    <property type="component" value="Chromosome"/>
</dbReference>
<sequence>MKKKLISVLLFVFSIIYSSNLIAGDKCDKKETINLSVFKKNDYKFYNYTCKSDKGIYLKSYIGNSKKTKFLNEYYDFAAKEDPQLLAVSIYKSKKNKQPLLITLNSAYYCCSPQMEGFVYKVNFYKIDSNNQVLLENITHIFDEKSEGFEGMAEGKVYYNYKNIASIKKWLDKNY</sequence>
<organism evidence="2 3">
    <name type="scientific">Acinetobacter soli</name>
    <dbReference type="NCBI Taxonomy" id="487316"/>
    <lineage>
        <taxon>Bacteria</taxon>
        <taxon>Pseudomonadati</taxon>
        <taxon>Pseudomonadota</taxon>
        <taxon>Gammaproteobacteria</taxon>
        <taxon>Moraxellales</taxon>
        <taxon>Moraxellaceae</taxon>
        <taxon>Acinetobacter</taxon>
    </lineage>
</organism>
<dbReference type="KEGG" id="asol:BEN76_13890"/>
<feature type="signal peptide" evidence="1">
    <location>
        <begin position="1"/>
        <end position="23"/>
    </location>
</feature>
<evidence type="ECO:0000313" key="3">
    <source>
        <dbReference type="Proteomes" id="UP000185674"/>
    </source>
</evidence>
<dbReference type="STRING" id="487316.BEN76_13890"/>
<reference evidence="2 3" key="1">
    <citation type="submission" date="2016-08" db="EMBL/GenBank/DDBJ databases">
        <title>Complete genome sequence of Acinetobacter baylyi strain GFJ2.</title>
        <authorList>
            <person name="Tabata M."/>
            <person name="Kuboki S."/>
            <person name="Gibu N."/>
            <person name="Kinouchi Y."/>
            <person name="Vangnai A."/>
            <person name="Kasai D."/>
            <person name="Fukuda M."/>
        </authorList>
    </citation>
    <scope>NUCLEOTIDE SEQUENCE [LARGE SCALE GENOMIC DNA]</scope>
    <source>
        <strain evidence="2 3">GFJ2</strain>
    </source>
</reference>
<protein>
    <submittedName>
        <fullName evidence="2">Uncharacterized protein</fullName>
    </submittedName>
</protein>